<accession>A0AAV2FID8</accession>
<name>A0AAV2FID8_9ROSI</name>
<protein>
    <submittedName>
        <fullName evidence="1">Uncharacterized protein</fullName>
    </submittedName>
</protein>
<gene>
    <name evidence="1" type="ORF">LTRI10_LOCUS38294</name>
</gene>
<sequence length="94" mass="10695">MSRSVSNSTQEHNLRHINDFKKMEDFLQEHTNLVVSRVPSQTFVYDKFRITANGYLLQPPPVTICQAIPHPQSFQDIWICNSIIPPSSSPDSPA</sequence>
<keyword evidence="2" id="KW-1185">Reference proteome</keyword>
<dbReference type="Proteomes" id="UP001497516">
    <property type="component" value="Chromosome 6"/>
</dbReference>
<evidence type="ECO:0000313" key="1">
    <source>
        <dbReference type="EMBL" id="CAL1398039.1"/>
    </source>
</evidence>
<dbReference type="EMBL" id="OZ034819">
    <property type="protein sequence ID" value="CAL1398039.1"/>
    <property type="molecule type" value="Genomic_DNA"/>
</dbReference>
<organism evidence="1 2">
    <name type="scientific">Linum trigynum</name>
    <dbReference type="NCBI Taxonomy" id="586398"/>
    <lineage>
        <taxon>Eukaryota</taxon>
        <taxon>Viridiplantae</taxon>
        <taxon>Streptophyta</taxon>
        <taxon>Embryophyta</taxon>
        <taxon>Tracheophyta</taxon>
        <taxon>Spermatophyta</taxon>
        <taxon>Magnoliopsida</taxon>
        <taxon>eudicotyledons</taxon>
        <taxon>Gunneridae</taxon>
        <taxon>Pentapetalae</taxon>
        <taxon>rosids</taxon>
        <taxon>fabids</taxon>
        <taxon>Malpighiales</taxon>
        <taxon>Linaceae</taxon>
        <taxon>Linum</taxon>
    </lineage>
</organism>
<proteinExistence type="predicted"/>
<reference evidence="1 2" key="1">
    <citation type="submission" date="2024-04" db="EMBL/GenBank/DDBJ databases">
        <authorList>
            <person name="Fracassetti M."/>
        </authorList>
    </citation>
    <scope>NUCLEOTIDE SEQUENCE [LARGE SCALE GENOMIC DNA]</scope>
</reference>
<dbReference type="AlphaFoldDB" id="A0AAV2FID8"/>
<evidence type="ECO:0000313" key="2">
    <source>
        <dbReference type="Proteomes" id="UP001497516"/>
    </source>
</evidence>